<feature type="region of interest" description="Disordered" evidence="1">
    <location>
        <begin position="335"/>
        <end position="413"/>
    </location>
</feature>
<feature type="compositionally biased region" description="Polar residues" evidence="1">
    <location>
        <begin position="401"/>
        <end position="413"/>
    </location>
</feature>
<accession>A0AAW1THC8</accession>
<name>A0AAW1THC8_9CHLO</name>
<feature type="compositionally biased region" description="Polar residues" evidence="1">
    <location>
        <begin position="554"/>
        <end position="568"/>
    </location>
</feature>
<comment type="caution">
    <text evidence="2">The sequence shown here is derived from an EMBL/GenBank/DDBJ whole genome shotgun (WGS) entry which is preliminary data.</text>
</comment>
<feature type="compositionally biased region" description="Low complexity" evidence="1">
    <location>
        <begin position="582"/>
        <end position="594"/>
    </location>
</feature>
<feature type="region of interest" description="Disordered" evidence="1">
    <location>
        <begin position="554"/>
        <end position="594"/>
    </location>
</feature>
<reference evidence="2 3" key="1">
    <citation type="journal article" date="2024" name="Nat. Commun.">
        <title>Phylogenomics reveals the evolutionary origins of lichenization in chlorophyte algae.</title>
        <authorList>
            <person name="Puginier C."/>
            <person name="Libourel C."/>
            <person name="Otte J."/>
            <person name="Skaloud P."/>
            <person name="Haon M."/>
            <person name="Grisel S."/>
            <person name="Petersen M."/>
            <person name="Berrin J.G."/>
            <person name="Delaux P.M."/>
            <person name="Dal Grande F."/>
            <person name="Keller J."/>
        </authorList>
    </citation>
    <scope>NUCLEOTIDE SEQUENCE [LARGE SCALE GENOMIC DNA]</scope>
    <source>
        <strain evidence="2 3">SAG 2523</strain>
    </source>
</reference>
<dbReference type="AlphaFoldDB" id="A0AAW1THC8"/>
<keyword evidence="3" id="KW-1185">Reference proteome</keyword>
<dbReference type="Proteomes" id="UP001485043">
    <property type="component" value="Unassembled WGS sequence"/>
</dbReference>
<evidence type="ECO:0000256" key="1">
    <source>
        <dbReference type="SAM" id="MobiDB-lite"/>
    </source>
</evidence>
<feature type="region of interest" description="Disordered" evidence="1">
    <location>
        <begin position="218"/>
        <end position="271"/>
    </location>
</feature>
<dbReference type="EMBL" id="JALJOV010000053">
    <property type="protein sequence ID" value="KAK9867962.1"/>
    <property type="molecule type" value="Genomic_DNA"/>
</dbReference>
<evidence type="ECO:0000313" key="2">
    <source>
        <dbReference type="EMBL" id="KAK9867962.1"/>
    </source>
</evidence>
<gene>
    <name evidence="2" type="ORF">WJX84_006586</name>
</gene>
<sequence length="631" mass="65518">MAEGPDACKGAVFTCEGTASPGDTAAATYAPAPGTRQPCEIAIRLWELEQQGGATSVRVTSSARTYELYAKIHSNANGSYVASFRGKETERPGVFSVKIPLQESCGRASDASLRLLSIKDKTKLELHHFALDVPGARGGVLEAPDESEHSVPEPISWNEGLAALSPRTQSQAAQIRGMLQSALQPGGPPDGNGIRPGFARGAPPAQLMQAIARAAMGSSQAMPSLPPLAATRSMSGSTMVHPHATHSALQPTLPASSSAAPQTPAPPLSYATGTSTVFPEILPLLQSISSRLQRSDERLAHLETTLDARLQDAVRSGSAAAAEAAPPQVAGALDVTPQEGASTPAGGASPEANGHMGKSNAGVPSSMVSPFANGPGVGDAALRTQSVPSVMEGPSLGGPTPSDSPQANGPQASKLQPALTARLDSFRLELKLRGSFRDAQAEMREIGMAVREVEAKIGSMGEDAASNLDAKVGGFHDAVQGLEAKMSDVAEEAAHGLEAKMDGFNKAAAQGVTSMSTAMADLKTEFEQRLRELEEACKENGTLLRDALANQPTFLSPGQTLQSLSNQARGRPEASEAHAHSPRQSQHSRSSSADSQGSLETVVCMAAGWCQVLCFLIMAQEHLAGLADQPY</sequence>
<feature type="compositionally biased region" description="Low complexity" evidence="1">
    <location>
        <begin position="247"/>
        <end position="262"/>
    </location>
</feature>
<feature type="compositionally biased region" description="Basic and acidic residues" evidence="1">
    <location>
        <begin position="570"/>
        <end position="579"/>
    </location>
</feature>
<organism evidence="2 3">
    <name type="scientific">Apatococcus fuscideae</name>
    <dbReference type="NCBI Taxonomy" id="2026836"/>
    <lineage>
        <taxon>Eukaryota</taxon>
        <taxon>Viridiplantae</taxon>
        <taxon>Chlorophyta</taxon>
        <taxon>core chlorophytes</taxon>
        <taxon>Trebouxiophyceae</taxon>
        <taxon>Chlorellales</taxon>
        <taxon>Chlorellaceae</taxon>
        <taxon>Apatococcus</taxon>
    </lineage>
</organism>
<proteinExistence type="predicted"/>
<protein>
    <submittedName>
        <fullName evidence="2">Uncharacterized protein</fullName>
    </submittedName>
</protein>
<evidence type="ECO:0000313" key="3">
    <source>
        <dbReference type="Proteomes" id="UP001485043"/>
    </source>
</evidence>